<dbReference type="Proteomes" id="UP000647860">
    <property type="component" value="Unassembled WGS sequence"/>
</dbReference>
<evidence type="ECO:0000259" key="1">
    <source>
        <dbReference type="Pfam" id="PF12770"/>
    </source>
</evidence>
<gene>
    <name evidence="2" type="ORF">Vgi01_50920</name>
</gene>
<keyword evidence="3" id="KW-1185">Reference proteome</keyword>
<dbReference type="InterPro" id="IPR024983">
    <property type="entry name" value="CHAT_dom"/>
</dbReference>
<dbReference type="Pfam" id="PF12770">
    <property type="entry name" value="CHAT"/>
    <property type="match status" value="1"/>
</dbReference>
<dbReference type="EMBL" id="BOPA01000040">
    <property type="protein sequence ID" value="GIJ18408.1"/>
    <property type="molecule type" value="Genomic_DNA"/>
</dbReference>
<organism evidence="2 3">
    <name type="scientific">Micromonospora gifhornensis</name>
    <dbReference type="NCBI Taxonomy" id="84594"/>
    <lineage>
        <taxon>Bacteria</taxon>
        <taxon>Bacillati</taxon>
        <taxon>Actinomycetota</taxon>
        <taxon>Actinomycetes</taxon>
        <taxon>Micromonosporales</taxon>
        <taxon>Micromonosporaceae</taxon>
        <taxon>Micromonospora</taxon>
    </lineage>
</organism>
<proteinExistence type="predicted"/>
<name>A0ABQ4IL30_9ACTN</name>
<evidence type="ECO:0000313" key="2">
    <source>
        <dbReference type="EMBL" id="GIJ18408.1"/>
    </source>
</evidence>
<reference evidence="2 3" key="1">
    <citation type="submission" date="2021-01" db="EMBL/GenBank/DDBJ databases">
        <title>Whole genome shotgun sequence of Verrucosispora gifhornensis NBRC 16317.</title>
        <authorList>
            <person name="Komaki H."/>
            <person name="Tamura T."/>
        </authorList>
    </citation>
    <scope>NUCLEOTIDE SEQUENCE [LARGE SCALE GENOMIC DNA]</scope>
    <source>
        <strain evidence="2 3">NBRC 16317</strain>
    </source>
</reference>
<sequence>MTTTPVASVQLWHHIVQMIATDPALEEDPTALVGRLTTSNMTGRVVEILLRFADAHAVAGSIVSRDGPFTYIVQTVGDQIGTTSAGWLHLHFFGRVLQLWHDDQHLAEIVRQATHRDDYLTQIEAIDKWLDAQQAPHDLDERPALVRDRDPSGSLGSDRWRLLLSGSPRISQVPLEYLRADIAVLSPHPATFPAYSEDPDSYHKAAQTMLDAARARDEDFDVYVKARLDVALDLVRRRRFAKVRMLELGWPDLMERVRTPGGIRRLRQLEARILGDTDVEAPSDAWLAYESDERLSEFLRIRPHFRTIYDDQLSRVVGTKEGGSPPARPRVEWDPYANIELRLDPSDETRAAQQHDRPRWQGIARLITDSDDHAWPVEIDVQEFRRAVATLLGAYASAPAILLRPSTTIRDSARLLDATATVEHIGEALWQQTIGSDAGATSRFLDALTGSKRLRLTISSDIAELTDLPWECLRIPALRIMAGLTLKLSVVRRVNDTINIAPRPVGTTLRVLAVHAQPPGVAPLPGARQELRLLRESFAEAEQQGWASITTIEDATERDLRESLLRVRPHVLHYTGHSMADQTEGLAALILNDGTGEPFLLTADKLAVQLWDSGVVLAVLNGCNTGVNPGSADRATFGMCQSIIRQGVPAVVATTRGVLDNAALRFAQEFYQAFMDGYPLEACLAEARKGLYMQGWDWSAWALFAGDPATLELIRLRRLGGMIS</sequence>
<evidence type="ECO:0000313" key="3">
    <source>
        <dbReference type="Proteomes" id="UP000647860"/>
    </source>
</evidence>
<comment type="caution">
    <text evidence="2">The sequence shown here is derived from an EMBL/GenBank/DDBJ whole genome shotgun (WGS) entry which is preliminary data.</text>
</comment>
<protein>
    <recommendedName>
        <fullName evidence="1">CHAT domain-containing protein</fullName>
    </recommendedName>
</protein>
<dbReference type="RefSeq" id="WP_204292734.1">
    <property type="nucleotide sequence ID" value="NZ_BAAAGZ010000063.1"/>
</dbReference>
<accession>A0ABQ4IL30</accession>
<feature type="domain" description="CHAT" evidence="1">
    <location>
        <begin position="427"/>
        <end position="704"/>
    </location>
</feature>